<evidence type="ECO:0000313" key="3">
    <source>
        <dbReference type="Proteomes" id="UP000682843"/>
    </source>
</evidence>
<gene>
    <name evidence="2" type="ORF">RPMA_01345</name>
</gene>
<keyword evidence="1" id="KW-0812">Transmembrane</keyword>
<sequence>MVFDYVLAGTVSALLLVYLTYALLRPERF</sequence>
<dbReference type="Proteomes" id="UP000682843">
    <property type="component" value="Chromosome"/>
</dbReference>
<evidence type="ECO:0000256" key="1">
    <source>
        <dbReference type="SAM" id="Phobius"/>
    </source>
</evidence>
<name>A0ABX8A2D3_9BRAD</name>
<proteinExistence type="predicted"/>
<dbReference type="NCBIfam" id="TIGR02115">
    <property type="entry name" value="potass_kdpF"/>
    <property type="match status" value="1"/>
</dbReference>
<reference evidence="2 3" key="1">
    <citation type="submission" date="2019-02" db="EMBL/GenBank/DDBJ databases">
        <title>Emended description of the genus Rhodopseudomonas and description of Rhodopseudomonas albus sp. nov., a non-phototrophic, heavy-metal-tolerant bacterium isolated from garden soil.</title>
        <authorList>
            <person name="Bao Z."/>
            <person name="Cao W.W."/>
            <person name="Sato Y."/>
            <person name="Nishizawa T."/>
            <person name="Zhao J."/>
            <person name="Guo Y."/>
            <person name="Ohta H."/>
        </authorList>
    </citation>
    <scope>NUCLEOTIDE SEQUENCE [LARGE SCALE GENOMIC DNA]</scope>
    <source>
        <strain evidence="2 3">SK50-23</strain>
    </source>
</reference>
<keyword evidence="3" id="KW-1185">Reference proteome</keyword>
<feature type="transmembrane region" description="Helical" evidence="1">
    <location>
        <begin position="6"/>
        <end position="24"/>
    </location>
</feature>
<dbReference type="EMBL" id="CP036498">
    <property type="protein sequence ID" value="QUS37658.1"/>
    <property type="molecule type" value="Genomic_DNA"/>
</dbReference>
<protein>
    <submittedName>
        <fullName evidence="2">K(+)-transporting ATPase subunit F</fullName>
    </submittedName>
</protein>
<organism evidence="2 3">
    <name type="scientific">Tardiphaga alba</name>
    <dbReference type="NCBI Taxonomy" id="340268"/>
    <lineage>
        <taxon>Bacteria</taxon>
        <taxon>Pseudomonadati</taxon>
        <taxon>Pseudomonadota</taxon>
        <taxon>Alphaproteobacteria</taxon>
        <taxon>Hyphomicrobiales</taxon>
        <taxon>Nitrobacteraceae</taxon>
        <taxon>Tardiphaga</taxon>
    </lineage>
</organism>
<dbReference type="NCBIfam" id="NF011342">
    <property type="entry name" value="PRK14759.1"/>
    <property type="match status" value="1"/>
</dbReference>
<dbReference type="InterPro" id="IPR011726">
    <property type="entry name" value="KdpF"/>
</dbReference>
<keyword evidence="1" id="KW-1133">Transmembrane helix</keyword>
<evidence type="ECO:0000313" key="2">
    <source>
        <dbReference type="EMBL" id="QUS37658.1"/>
    </source>
</evidence>
<dbReference type="Pfam" id="PF09604">
    <property type="entry name" value="Potass_KdpF"/>
    <property type="match status" value="1"/>
</dbReference>
<accession>A0ABX8A2D3</accession>
<keyword evidence="1" id="KW-0472">Membrane</keyword>
<dbReference type="RefSeq" id="WP_211911146.1">
    <property type="nucleotide sequence ID" value="NZ_CP036498.1"/>
</dbReference>